<comment type="subunit">
    <text evidence="3">Forms a 24-polypeptide structural core with octahedral symmetry.</text>
</comment>
<evidence type="ECO:0000256" key="7">
    <source>
        <dbReference type="RuleBase" id="RU003423"/>
    </source>
</evidence>
<gene>
    <name evidence="10" type="ORF">E8M12_08895</name>
</gene>
<dbReference type="PANTHER" id="PTHR43178:SF5">
    <property type="entry name" value="LIPOAMIDE ACYLTRANSFERASE COMPONENT OF BRANCHED-CHAIN ALPHA-KETO ACID DEHYDROGENASE COMPLEX, MITOCHONDRIAL"/>
    <property type="match status" value="1"/>
</dbReference>
<sequence>MAQEVKLIQTGANKSECRIAQWLVADGQQVKEGDVIFTMETDKVSVDVEANADGTLQHLIAVGEERMSGDIAAYIYQQGEEIREPVESATQSSANNLVSDEQVETARQVSSGEPSARIKASPKARKLAERHAIDLHTVTGSGGNQRIIARDVERALEQSQHSKPVFASPLAKRIAKQQQVTLDDVTGSGVNGKIMKDDVIKHRQPSATDSPEYISKPHTGMRKVIASRMQDSLLNSAQLTMNREVLMAETIKLRQSLNQEWQAEGIKISYNDILVKTLAKALAAHPLMNSSYTDTEIRMWQQVNIGIAVAVDEGLLVPVIKGAEQLTLKEIAVESQRLIQAARNQNLTPQDLQGGTFTISTLGMYDIDSFTPIVNQPQCGILGVNRIYDGVEWQGDKPVKTAKMNLSLSWDHRILDGAPAASFLVTVNELLTQPYRLLV</sequence>
<dbReference type="CDD" id="cd06849">
    <property type="entry name" value="lipoyl_domain"/>
    <property type="match status" value="1"/>
</dbReference>
<dbReference type="Pfam" id="PF00364">
    <property type="entry name" value="Biotin_lipoyl"/>
    <property type="match status" value="1"/>
</dbReference>
<evidence type="ECO:0000256" key="8">
    <source>
        <dbReference type="SAM" id="MobiDB-lite"/>
    </source>
</evidence>
<dbReference type="InterPro" id="IPR000089">
    <property type="entry name" value="Biotin_lipoyl"/>
</dbReference>
<evidence type="ECO:0000256" key="6">
    <source>
        <dbReference type="ARBA" id="ARBA00023315"/>
    </source>
</evidence>
<comment type="cofactor">
    <cofactor evidence="1 7">
        <name>(R)-lipoate</name>
        <dbReference type="ChEBI" id="CHEBI:83088"/>
    </cofactor>
</comment>
<dbReference type="GO" id="GO:0031405">
    <property type="term" value="F:lipoic acid binding"/>
    <property type="evidence" value="ECO:0007669"/>
    <property type="project" value="TreeGrafter"/>
</dbReference>
<dbReference type="RefSeq" id="WP_136735796.1">
    <property type="nucleotide sequence ID" value="NZ_SWDB01000021.1"/>
</dbReference>
<dbReference type="EMBL" id="SWDB01000021">
    <property type="protein sequence ID" value="TKB45310.1"/>
    <property type="molecule type" value="Genomic_DNA"/>
</dbReference>
<dbReference type="Gene3D" id="2.40.50.100">
    <property type="match status" value="1"/>
</dbReference>
<dbReference type="InterPro" id="IPR004167">
    <property type="entry name" value="PSBD"/>
</dbReference>
<feature type="domain" description="Peripheral subunit-binding (PSBD)" evidence="9">
    <location>
        <begin position="119"/>
        <end position="156"/>
    </location>
</feature>
<dbReference type="GO" id="GO:0005737">
    <property type="term" value="C:cytoplasm"/>
    <property type="evidence" value="ECO:0007669"/>
    <property type="project" value="TreeGrafter"/>
</dbReference>
<dbReference type="Pfam" id="PF00198">
    <property type="entry name" value="2-oxoacid_dh"/>
    <property type="match status" value="1"/>
</dbReference>
<name>A0A4U1B4K5_9GAMM</name>
<feature type="compositionally biased region" description="Polar residues" evidence="8">
    <location>
        <begin position="100"/>
        <end position="113"/>
    </location>
</feature>
<evidence type="ECO:0000256" key="5">
    <source>
        <dbReference type="ARBA" id="ARBA00022823"/>
    </source>
</evidence>
<dbReference type="InterPro" id="IPR036625">
    <property type="entry name" value="E3-bd_dom_sf"/>
</dbReference>
<keyword evidence="5 7" id="KW-0450">Lipoyl</keyword>
<evidence type="ECO:0000256" key="4">
    <source>
        <dbReference type="ARBA" id="ARBA00022679"/>
    </source>
</evidence>
<dbReference type="SUPFAM" id="SSF47005">
    <property type="entry name" value="Peripheral subunit-binding domain of 2-oxo acid dehydrogenase complex"/>
    <property type="match status" value="2"/>
</dbReference>
<evidence type="ECO:0000256" key="1">
    <source>
        <dbReference type="ARBA" id="ARBA00001938"/>
    </source>
</evidence>
<evidence type="ECO:0000256" key="2">
    <source>
        <dbReference type="ARBA" id="ARBA00007317"/>
    </source>
</evidence>
<dbReference type="Gene3D" id="4.10.320.10">
    <property type="entry name" value="E3-binding domain"/>
    <property type="match status" value="2"/>
</dbReference>
<evidence type="ECO:0000259" key="9">
    <source>
        <dbReference type="PROSITE" id="PS51826"/>
    </source>
</evidence>
<dbReference type="SUPFAM" id="SSF51230">
    <property type="entry name" value="Single hybrid motif"/>
    <property type="match status" value="1"/>
</dbReference>
<keyword evidence="11" id="KW-1185">Reference proteome</keyword>
<dbReference type="Proteomes" id="UP000307999">
    <property type="component" value="Unassembled WGS sequence"/>
</dbReference>
<dbReference type="InterPro" id="IPR001078">
    <property type="entry name" value="2-oxoacid_DH_actylTfrase"/>
</dbReference>
<dbReference type="AlphaFoldDB" id="A0A4U1B4K5"/>
<dbReference type="InterPro" id="IPR050743">
    <property type="entry name" value="2-oxoacid_DH_E2_comp"/>
</dbReference>
<keyword evidence="4 7" id="KW-0808">Transferase</keyword>
<reference evidence="10 11" key="1">
    <citation type="submission" date="2019-04" db="EMBL/GenBank/DDBJ databases">
        <title>Thalassotalea guangxiensis sp. nov., isolated from sediment of the coastal wetland.</title>
        <authorList>
            <person name="Zheng S."/>
            <person name="Zhang D."/>
        </authorList>
    </citation>
    <scope>NUCLEOTIDE SEQUENCE [LARGE SCALE GENOMIC DNA]</scope>
    <source>
        <strain evidence="10 11">ZS-4</strain>
    </source>
</reference>
<dbReference type="GO" id="GO:0016407">
    <property type="term" value="F:acetyltransferase activity"/>
    <property type="evidence" value="ECO:0007669"/>
    <property type="project" value="TreeGrafter"/>
</dbReference>
<dbReference type="InterPro" id="IPR003016">
    <property type="entry name" value="2-oxoA_DH_lipoyl-BS"/>
</dbReference>
<feature type="region of interest" description="Disordered" evidence="8">
    <location>
        <begin position="100"/>
        <end position="123"/>
    </location>
</feature>
<organism evidence="10 11">
    <name type="scientific">Thalassotalea mangrovi</name>
    <dbReference type="NCBI Taxonomy" id="2572245"/>
    <lineage>
        <taxon>Bacteria</taxon>
        <taxon>Pseudomonadati</taxon>
        <taxon>Pseudomonadota</taxon>
        <taxon>Gammaproteobacteria</taxon>
        <taxon>Alteromonadales</taxon>
        <taxon>Colwelliaceae</taxon>
        <taxon>Thalassotalea</taxon>
    </lineage>
</organism>
<comment type="similarity">
    <text evidence="2 7">Belongs to the 2-oxoacid dehydrogenase family.</text>
</comment>
<proteinExistence type="inferred from homology"/>
<dbReference type="EC" id="2.3.1.-" evidence="7"/>
<feature type="domain" description="Peripheral subunit-binding (PSBD)" evidence="9">
    <location>
        <begin position="166"/>
        <end position="203"/>
    </location>
</feature>
<evidence type="ECO:0000313" key="11">
    <source>
        <dbReference type="Proteomes" id="UP000307999"/>
    </source>
</evidence>
<accession>A0A4U1B4K5</accession>
<comment type="caution">
    <text evidence="10">The sequence shown here is derived from an EMBL/GenBank/DDBJ whole genome shotgun (WGS) entry which is preliminary data.</text>
</comment>
<dbReference type="PROSITE" id="PS51826">
    <property type="entry name" value="PSBD"/>
    <property type="match status" value="2"/>
</dbReference>
<dbReference type="Gene3D" id="3.30.559.10">
    <property type="entry name" value="Chloramphenicol acetyltransferase-like domain"/>
    <property type="match status" value="1"/>
</dbReference>
<dbReference type="OrthoDB" id="9805770at2"/>
<evidence type="ECO:0000313" key="10">
    <source>
        <dbReference type="EMBL" id="TKB45310.1"/>
    </source>
</evidence>
<keyword evidence="6 7" id="KW-0012">Acyltransferase</keyword>
<dbReference type="InterPro" id="IPR023213">
    <property type="entry name" value="CAT-like_dom_sf"/>
</dbReference>
<evidence type="ECO:0000256" key="3">
    <source>
        <dbReference type="ARBA" id="ARBA00011484"/>
    </source>
</evidence>
<protein>
    <recommendedName>
        <fullName evidence="7">Dihydrolipoamide acetyltransferase component of pyruvate dehydrogenase complex</fullName>
        <ecNumber evidence="7">2.3.1.-</ecNumber>
    </recommendedName>
</protein>
<dbReference type="InterPro" id="IPR011053">
    <property type="entry name" value="Single_hybrid_motif"/>
</dbReference>
<dbReference type="SUPFAM" id="SSF52777">
    <property type="entry name" value="CoA-dependent acyltransferases"/>
    <property type="match status" value="1"/>
</dbReference>
<dbReference type="Pfam" id="PF02817">
    <property type="entry name" value="E3_binding"/>
    <property type="match status" value="2"/>
</dbReference>
<dbReference type="PANTHER" id="PTHR43178">
    <property type="entry name" value="DIHYDROLIPOAMIDE ACETYLTRANSFERASE COMPONENT OF PYRUVATE DEHYDROGENASE COMPLEX"/>
    <property type="match status" value="1"/>
</dbReference>
<dbReference type="PROSITE" id="PS00189">
    <property type="entry name" value="LIPOYL"/>
    <property type="match status" value="1"/>
</dbReference>